<dbReference type="OrthoDB" id="9815808at2"/>
<keyword evidence="2 3" id="KW-0732">Signal</keyword>
<dbReference type="NCBIfam" id="TIGR02775">
    <property type="entry name" value="TrbG_Ti"/>
    <property type="match status" value="1"/>
</dbReference>
<dbReference type="Proteomes" id="UP000266693">
    <property type="component" value="Unassembled WGS sequence"/>
</dbReference>
<dbReference type="InterPro" id="IPR014142">
    <property type="entry name" value="TrbG_Ti"/>
</dbReference>
<keyword evidence="5" id="KW-1185">Reference proteome</keyword>
<dbReference type="AlphaFoldDB" id="A0A396RL65"/>
<evidence type="ECO:0000313" key="5">
    <source>
        <dbReference type="Proteomes" id="UP000266693"/>
    </source>
</evidence>
<comment type="caution">
    <text evidence="4">The sequence shown here is derived from an EMBL/GenBank/DDBJ whole genome shotgun (WGS) entry which is preliminary data.</text>
</comment>
<feature type="chain" id="PRO_5017245644" evidence="3">
    <location>
        <begin position="20"/>
        <end position="325"/>
    </location>
</feature>
<evidence type="ECO:0000313" key="4">
    <source>
        <dbReference type="EMBL" id="RHW16869.1"/>
    </source>
</evidence>
<dbReference type="EMBL" id="QWLV01000007">
    <property type="protein sequence ID" value="RHW16869.1"/>
    <property type="molecule type" value="Genomic_DNA"/>
</dbReference>
<dbReference type="InterPro" id="IPR033645">
    <property type="entry name" value="VirB9/CagX/TrbG_C"/>
</dbReference>
<name>A0A396RL65_9SPHN</name>
<evidence type="ECO:0000256" key="1">
    <source>
        <dbReference type="ARBA" id="ARBA00006135"/>
    </source>
</evidence>
<feature type="signal peptide" evidence="3">
    <location>
        <begin position="1"/>
        <end position="19"/>
    </location>
</feature>
<accession>A0A396RL65</accession>
<dbReference type="Gene3D" id="2.60.40.2500">
    <property type="match status" value="1"/>
</dbReference>
<reference evidence="4 5" key="1">
    <citation type="submission" date="2018-08" db="EMBL/GenBank/DDBJ databases">
        <title>The multiple taxonomic identification of Sphingomonas gilva.</title>
        <authorList>
            <person name="Zhu D."/>
            <person name="Zheng S."/>
        </authorList>
    </citation>
    <scope>NUCLEOTIDE SEQUENCE [LARGE SCALE GENOMIC DNA]</scope>
    <source>
        <strain evidence="4 5">ZDH117</strain>
    </source>
</reference>
<dbReference type="RefSeq" id="WP_118864843.1">
    <property type="nucleotide sequence ID" value="NZ_QWLV01000007.1"/>
</dbReference>
<organism evidence="4 5">
    <name type="scientific">Sphingomonas gilva</name>
    <dbReference type="NCBI Taxonomy" id="2305907"/>
    <lineage>
        <taxon>Bacteria</taxon>
        <taxon>Pseudomonadati</taxon>
        <taxon>Pseudomonadota</taxon>
        <taxon>Alphaproteobacteria</taxon>
        <taxon>Sphingomonadales</taxon>
        <taxon>Sphingomonadaceae</taxon>
        <taxon>Sphingomonas</taxon>
    </lineage>
</organism>
<sequence length="325" mass="34652">MKAALLAATILVAATPSFAQTGTSVKATPMPLPVAATPAPSATPTSAPVAAAVLTPVHRHVHRRPKAPSPAVARVRTANRDATQEPQARGFVNAVQIYPFSDGVLYRLYAAPERVTDIALQAGEAVVSVAAGDTVRWTVGDTTSGSGDAKRVHILVKPFAAGLSTNLIITTNRRAYHVQLESTSATAMAALSWTYPQDELIAIRRTAEQERAALPIATGLAIEQLNFGYGISGDNPSWRPLRAFDDGRQTFIEFPASIAVGEAPPLFVLGADGEAQLVNYRVSGRFYVVDRLFDAAELRLGAKKQAIVRISRGGNDRRKHGRRAS</sequence>
<gene>
    <name evidence="4" type="primary">trbG</name>
    <name evidence="4" type="ORF">D1610_14260</name>
</gene>
<comment type="similarity">
    <text evidence="1">Belongs to the TrbG/VirB9 family.</text>
</comment>
<dbReference type="CDD" id="cd06911">
    <property type="entry name" value="VirB9_CagX_TrbG"/>
    <property type="match status" value="1"/>
</dbReference>
<dbReference type="Pfam" id="PF03524">
    <property type="entry name" value="CagX"/>
    <property type="match status" value="1"/>
</dbReference>
<proteinExistence type="inferred from homology"/>
<protein>
    <submittedName>
        <fullName evidence="4">P-type conjugative transfer protein TrbG</fullName>
    </submittedName>
</protein>
<dbReference type="InterPro" id="IPR038161">
    <property type="entry name" value="VirB9/CagX/TrbG_C_sf"/>
</dbReference>
<evidence type="ECO:0000256" key="2">
    <source>
        <dbReference type="ARBA" id="ARBA00022729"/>
    </source>
</evidence>
<dbReference type="InterPro" id="IPR010258">
    <property type="entry name" value="Conjugal_tfr_TrbG/VirB9/CagX"/>
</dbReference>
<evidence type="ECO:0000256" key="3">
    <source>
        <dbReference type="SAM" id="SignalP"/>
    </source>
</evidence>